<proteinExistence type="predicted"/>
<dbReference type="Proteomes" id="UP001066276">
    <property type="component" value="Chromosome 9"/>
</dbReference>
<dbReference type="EMBL" id="JANPWB010000013">
    <property type="protein sequence ID" value="KAJ1102625.1"/>
    <property type="molecule type" value="Genomic_DNA"/>
</dbReference>
<gene>
    <name evidence="1" type="ORF">NDU88_000074</name>
</gene>
<evidence type="ECO:0000313" key="2">
    <source>
        <dbReference type="Proteomes" id="UP001066276"/>
    </source>
</evidence>
<organism evidence="1 2">
    <name type="scientific">Pleurodeles waltl</name>
    <name type="common">Iberian ribbed newt</name>
    <dbReference type="NCBI Taxonomy" id="8319"/>
    <lineage>
        <taxon>Eukaryota</taxon>
        <taxon>Metazoa</taxon>
        <taxon>Chordata</taxon>
        <taxon>Craniata</taxon>
        <taxon>Vertebrata</taxon>
        <taxon>Euteleostomi</taxon>
        <taxon>Amphibia</taxon>
        <taxon>Batrachia</taxon>
        <taxon>Caudata</taxon>
        <taxon>Salamandroidea</taxon>
        <taxon>Salamandridae</taxon>
        <taxon>Pleurodelinae</taxon>
        <taxon>Pleurodeles</taxon>
    </lineage>
</organism>
<evidence type="ECO:0000313" key="1">
    <source>
        <dbReference type="EMBL" id="KAJ1102625.1"/>
    </source>
</evidence>
<reference evidence="1" key="1">
    <citation type="journal article" date="2022" name="bioRxiv">
        <title>Sequencing and chromosome-scale assembly of the giantPleurodeles waltlgenome.</title>
        <authorList>
            <person name="Brown T."/>
            <person name="Elewa A."/>
            <person name="Iarovenko S."/>
            <person name="Subramanian E."/>
            <person name="Araus A.J."/>
            <person name="Petzold A."/>
            <person name="Susuki M."/>
            <person name="Suzuki K.-i.T."/>
            <person name="Hayashi T."/>
            <person name="Toyoda A."/>
            <person name="Oliveira C."/>
            <person name="Osipova E."/>
            <person name="Leigh N.D."/>
            <person name="Simon A."/>
            <person name="Yun M.H."/>
        </authorList>
    </citation>
    <scope>NUCLEOTIDE SEQUENCE</scope>
    <source>
        <strain evidence="1">20211129_DDA</strain>
        <tissue evidence="1">Liver</tissue>
    </source>
</reference>
<accession>A0AAV7MIN0</accession>
<dbReference type="AlphaFoldDB" id="A0AAV7MIN0"/>
<sequence length="597" mass="62454">MWGCHLSQSGARTQLLEAGVSGRDVGVSPLPAWCQEAGPRGRGVWKRCVGVTSPRLAWCQDPGPRGRVTGGDVGVPPLPVWCQDPGARGRVAWKRCGGVTSSSLVPGPRSSRHGCLEEMWGCHLPQPGARTQELEAGVPGRVVWCDVGVSPLPAWPSARIQELEAGVTGRDVGVSPLPTWCQDPGARGRSASKRCGSVTSPNLAWCQEAGARGRGAWKRCGGVTSSSLVPGPRSSSQGCLEEMWGCHLSQPGARTQELEAGVAGRDVEVSPLPAWPGARTQELEAGVPGRDMGVSPLPAWCQDPGAGGRGAWKKCGGVPSPSRVPGPRSSRQGCLEEMWGCHLSQPGARTQELEAWVSGRNVGVSPLPAWPGADPGARGRGAWKRCGGVTSPSLAWCQEAGARGRGDWKRCGGVTSPSLVPGGRSPRQGCLEEMWGCHLSQPGARTQELEAGVAGRDVEPGARRQELEAGLSGRDVGVSPLPVWPGARTQELEAGMPGRDVGVSPLPAWPGARTQALEAGVPGRDVGVSPLPDWCQDPAARGRGAWKRCGGVTSPSLAWCQDPGAQGRGSWKRCVACFDVPSTEDTVRASVGGWHSM</sequence>
<comment type="caution">
    <text evidence="1">The sequence shown here is derived from an EMBL/GenBank/DDBJ whole genome shotgun (WGS) entry which is preliminary data.</text>
</comment>
<protein>
    <submittedName>
        <fullName evidence="1">Uncharacterized protein</fullName>
    </submittedName>
</protein>
<name>A0AAV7MIN0_PLEWA</name>
<keyword evidence="2" id="KW-1185">Reference proteome</keyword>